<evidence type="ECO:0000313" key="2">
    <source>
        <dbReference type="EMBL" id="KNC20662.1"/>
    </source>
</evidence>
<evidence type="ECO:0000313" key="3">
    <source>
        <dbReference type="Proteomes" id="UP000037069"/>
    </source>
</evidence>
<protein>
    <submittedName>
        <fullName evidence="2">Uncharacterized protein</fullName>
    </submittedName>
</protein>
<accession>A0A0L0BKT1</accession>
<organism evidence="2 3">
    <name type="scientific">Lucilia cuprina</name>
    <name type="common">Green bottle fly</name>
    <name type="synonym">Australian sheep blowfly</name>
    <dbReference type="NCBI Taxonomy" id="7375"/>
    <lineage>
        <taxon>Eukaryota</taxon>
        <taxon>Metazoa</taxon>
        <taxon>Ecdysozoa</taxon>
        <taxon>Arthropoda</taxon>
        <taxon>Hexapoda</taxon>
        <taxon>Insecta</taxon>
        <taxon>Pterygota</taxon>
        <taxon>Neoptera</taxon>
        <taxon>Endopterygota</taxon>
        <taxon>Diptera</taxon>
        <taxon>Brachycera</taxon>
        <taxon>Muscomorpha</taxon>
        <taxon>Oestroidea</taxon>
        <taxon>Calliphoridae</taxon>
        <taxon>Luciliinae</taxon>
        <taxon>Lucilia</taxon>
    </lineage>
</organism>
<feature type="compositionally biased region" description="Polar residues" evidence="1">
    <location>
        <begin position="571"/>
        <end position="587"/>
    </location>
</feature>
<comment type="caution">
    <text evidence="2">The sequence shown here is derived from an EMBL/GenBank/DDBJ whole genome shotgun (WGS) entry which is preliminary data.</text>
</comment>
<dbReference type="EMBL" id="JRES01001708">
    <property type="protein sequence ID" value="KNC20662.1"/>
    <property type="molecule type" value="Genomic_DNA"/>
</dbReference>
<dbReference type="OrthoDB" id="10256849at2759"/>
<gene>
    <name evidence="2" type="ORF">FF38_04798</name>
</gene>
<feature type="compositionally biased region" description="Basic residues" evidence="1">
    <location>
        <begin position="78"/>
        <end position="87"/>
    </location>
</feature>
<proteinExistence type="predicted"/>
<feature type="region of interest" description="Disordered" evidence="1">
    <location>
        <begin position="74"/>
        <end position="96"/>
    </location>
</feature>
<evidence type="ECO:0000256" key="1">
    <source>
        <dbReference type="SAM" id="MobiDB-lite"/>
    </source>
</evidence>
<feature type="region of interest" description="Disordered" evidence="1">
    <location>
        <begin position="560"/>
        <end position="599"/>
    </location>
</feature>
<name>A0A0L0BKT1_LUCCU</name>
<feature type="compositionally biased region" description="Basic and acidic residues" evidence="1">
    <location>
        <begin position="588"/>
        <end position="599"/>
    </location>
</feature>
<reference evidence="2 3" key="1">
    <citation type="journal article" date="2015" name="Nat. Commun.">
        <title>Lucilia cuprina genome unlocks parasitic fly biology to underpin future interventions.</title>
        <authorList>
            <person name="Anstead C.A."/>
            <person name="Korhonen P.K."/>
            <person name="Young N.D."/>
            <person name="Hall R.S."/>
            <person name="Jex A.R."/>
            <person name="Murali S.C."/>
            <person name="Hughes D.S."/>
            <person name="Lee S.F."/>
            <person name="Perry T."/>
            <person name="Stroehlein A.J."/>
            <person name="Ansell B.R."/>
            <person name="Breugelmans B."/>
            <person name="Hofmann A."/>
            <person name="Qu J."/>
            <person name="Dugan S."/>
            <person name="Lee S.L."/>
            <person name="Chao H."/>
            <person name="Dinh H."/>
            <person name="Han Y."/>
            <person name="Doddapaneni H.V."/>
            <person name="Worley K.C."/>
            <person name="Muzny D.M."/>
            <person name="Ioannidis P."/>
            <person name="Waterhouse R.M."/>
            <person name="Zdobnov E.M."/>
            <person name="James P.J."/>
            <person name="Bagnall N.H."/>
            <person name="Kotze A.C."/>
            <person name="Gibbs R.A."/>
            <person name="Richards S."/>
            <person name="Batterham P."/>
            <person name="Gasser R.B."/>
        </authorList>
    </citation>
    <scope>NUCLEOTIDE SEQUENCE [LARGE SCALE GENOMIC DNA]</scope>
    <source>
        <strain evidence="2 3">LS</strain>
        <tissue evidence="2">Full body</tissue>
    </source>
</reference>
<feature type="compositionally biased region" description="Low complexity" evidence="1">
    <location>
        <begin position="560"/>
        <end position="570"/>
    </location>
</feature>
<dbReference type="AlphaFoldDB" id="A0A0L0BKT1"/>
<sequence>MDIMDNVNHNMENSIIENVTPKKCPQLLTTQDCKDVLKQVAKIYDVADNTYAEPCQSYRNFKIQPDNLTQTLNVKSSAKSKSRKKKVDHPDNESSVEKIRKLTNDCVLENKENINPQNLIVESNSLLLTKTKSIISPHLFETQFSENTPSNKNIRSTHENIPSKYVENLEIDLTQDEIVISDALHKNNINNENNSSCDSIECEEVRGLNENSLKDLQYICTPTKSILYNNSEVSTPRPTSCMNISDLNDSDMEITQVVNNQNFLMERLNVNNQENNAITHQICELNMNTTYPCNNKPKFILDQQLENASGPQANNEVINQNVDVSIGLQEILNDFEFNSEDNQESNFEISNKQRNFNEIANNPTERDYYKDCVIFQKRIDNAEVSDSSEDDGNFDKLTKLQINSNKHNNQNFIVMQNQPLYLNQKQQSDLWTTPVKNDMISSNVTTTMATKYQVTPTAVIVQKIQPKFKQLIYHKDPTNSKKNLDRYYDIAKSQDMQQHNKVKNPLYLPIAFRQQYSNNANAKQMIYFENPYETPSTNPATQTQGNDNDQNFEQRYIQSNSNTTEGSENNCFENNDYSSRSFSTTALENRENSFKRERK</sequence>
<dbReference type="Proteomes" id="UP000037069">
    <property type="component" value="Unassembled WGS sequence"/>
</dbReference>
<keyword evidence="3" id="KW-1185">Reference proteome</keyword>